<accession>C5S040</accession>
<feature type="compositionally biased region" description="Gly residues" evidence="1">
    <location>
        <begin position="1"/>
        <end position="10"/>
    </location>
</feature>
<feature type="domain" description="Tip attachment protein J" evidence="3">
    <location>
        <begin position="325"/>
        <end position="489"/>
    </location>
</feature>
<reference evidence="6 7" key="1">
    <citation type="journal article" date="2010" name="Vet. Microbiol.">
        <title>Production of haemolysins by strains of the Actinobacillus minor/porcitonsillarum complex.</title>
        <authorList>
            <person name="Arya G."/>
            <person name="Niven D.F."/>
        </authorList>
    </citation>
    <scope>NUCLEOTIDE SEQUENCE [LARGE SCALE GENOMIC DNA]</scope>
    <source>
        <strain evidence="6 7">NM305</strain>
    </source>
</reference>
<dbReference type="Pfam" id="PF09327">
    <property type="entry name" value="Phage_Tail_Tip"/>
    <property type="match status" value="1"/>
</dbReference>
<sequence>MGGSSGGGGHTPYEAPESGRSKERVKIVEILSEGEIGGLVDGLKSVFLDNTPVQAADGSYNFSNVEMEGRLGTQDQDVIPEFNAVEKEVAVGVEVKKTTPITRTVTDASVNRIRMKLSVQALFEQNDQGDTNPTTVDLKITVGTREIPFTFNGKHSNPYSRAIEISGLPAVPFTIKVERITADSKSNRLANKTVWASYTEIIDSQFAYPNTAYAGVKFDSEYFSGIPTRTYEIYGIKVRVPSNYDPVARTYSGLWDGSFKIAYTNNPAWVLMDIVTNKRYGLGDRLGEFSVDKWALYQISQYCDQQIPNGFGGVEPRFTCNLWITEQRSAYDVLSDLCSIFRAIPVWNGTELTFIMDRPSDPVWTYTNANVVGGEFSRQYSAMKARHNAIQVEYKDASNAYTNTIEYVSDDEAIRKFGLNLKKVTAYGCTSRGQAFRTGKWLLETERLETETVTFTVGSEGLMNIPGDIIRVTDNHYAGANIGGRVVAINGRSVTLDREIEVSGNSYLSFINANAKHSNIKISSATGRVVTLDSVPTGLTVNGVWSLTTSKITSRLYRCMTITENSDEGTYTIVALQHEPQKEAIVDNGASFEPVNTSLLKTPTLESADVTGTINGGMKITWSTTSGVGTLTYDIKILKEGKLYAYHKAVSSTEFALEDLPDGNYTVVIIAKNASGQIVSEKSQTFIIDRPPIPTNVEVSGGLTAVVISWGMVNEATFTEIWASETNDIRTATRIAKVNGMMYSHEVGARQVRYYWVRHTRGQNNGPFYQEQGLKAETGADIDEELALLNEKLGKNIIEEVFDVAMPARKLEMIKTVERLETPTENLGHHQIYNEADGKLYVWDGNKYTAKVQAVDLEGQLESSQLDQTLIEQLNRADSTASSAALEAGKVKNSLTQEITNRQNAINAEIANRNNAIKAESANLTKKIQDEANARGTAINQLQNVDAQQAQQITTLTAKADNALSGITAEQKARADGDKANADKITALTSRVGSAESSITTLQTSVATANRSVSELSQNLNAKIDGISVGGRNLLRDSEFNLYNKWGKPQIDFAKNANRRTIKVISTSDRNPVGICSFSSNFTSYFQQGETYTLSLFARGNVALDYIYLMRQDGNNVNLAKINITSETEFNYYKLTFKSPFTTQQGYFLVGFRHTSSGRFVEFHSLKLEKGNVATDWTPAPEDIESSVNAVSADLTTYKQTQASADLAQSQQITGLTTRMAGAESNITRNTTAITTLNQSTATQLNTLNSKMSSAESNIATIQSTKANKSEVASLVQSSLQAVWKADAKSAVDSLSIGARNLLIDSSYIKYDNYNPDMAVIKSGSYQGRRLLRLSMLGGTGVAGIVQAQATQVSNIRQGQEYTLSLNVQGTAGIRKTGLNYVFLMRADGDNQRLATIPVIASLLNRPKITFTAEWTSERAYLLIGVNGTYENTDWLAFHSVKLEKGNVATDWTPAPEDIENSVNAVSADLTSYKQTQANVDKAQTDQITAHTARLGSAEASLTSTSRTVATLDGKVQALHTIQAVAISGGKKAIAGISMGATGSESSVIVMADKFNVVKNAQDGNVKPMFGVVNNKVAVNGDLIADGTISARMMAANAVQAGTIQAGAINANHLQAGQISADKLAIGLGGNLLQNAILSNNAHGWHVGTRSNSSLVVNNTFTEKNGVADWYPNDALDNEVRIKTTVTVATATNIGWLDPLHRTVFLNAGQWYMFSVYANPYRFQTGTILVEEYSADGSAFVKSVASSATPIVNGSAQKTIKGMSRYAVKFQCPASGCVSLRFRCSGTTTGANPDVYVARPMLEECTEYTKEPSPWQNSGVTAIHGGSIVTNTITADKIGAGQVTTGHMVAGSIDGKVLRAGTVTADTVKASVSLSSPKISGGTITGNAINGGSISGTTITGTNINGNNISGGTISGTTVSGSTISGGVIKGTRFEGATGKFSGELEVTQLIGGGVIEQVSGTLKYESSHSEYVGQEYGENSSSPIREYYTIYSATVTITAAATDRYITFIGVNVDAFILPKNTSKTIKVSGTFGNNRKLTPKFMVLSYAISTAKTISIS</sequence>
<evidence type="ECO:0000259" key="5">
    <source>
        <dbReference type="Pfam" id="PF24801"/>
    </source>
</evidence>
<dbReference type="RefSeq" id="WP_005822945.1">
    <property type="nucleotide sequence ID" value="NZ_ACQL01000065.1"/>
</dbReference>
<dbReference type="Gene3D" id="1.20.5.340">
    <property type="match status" value="1"/>
</dbReference>
<dbReference type="EMBL" id="ACQL01000065">
    <property type="protein sequence ID" value="EER47778.1"/>
    <property type="molecule type" value="Genomic_DNA"/>
</dbReference>
<evidence type="ECO:0000256" key="1">
    <source>
        <dbReference type="SAM" id="MobiDB-lite"/>
    </source>
</evidence>
<dbReference type="InterPro" id="IPR055383">
    <property type="entry name" value="FN3-1_GpJ"/>
</dbReference>
<feature type="domain" description="Tip attachment protein J HDII-ins2" evidence="5">
    <location>
        <begin position="85"/>
        <end position="203"/>
    </location>
</feature>
<protein>
    <submittedName>
        <fullName evidence="6">Phage tail protein/putative Fels-1 prophage host specificity protein</fullName>
    </submittedName>
</protein>
<dbReference type="OrthoDB" id="109844at2"/>
<dbReference type="InterPro" id="IPR015406">
    <property type="entry name" value="GpJ_CSF"/>
</dbReference>
<dbReference type="Pfam" id="PF24801">
    <property type="entry name" value="FNIII-A_GpJ"/>
    <property type="match status" value="1"/>
</dbReference>
<evidence type="ECO:0000259" key="4">
    <source>
        <dbReference type="Pfam" id="PF24421"/>
    </source>
</evidence>
<comment type="caution">
    <text evidence="6">The sequence shown here is derived from an EMBL/GenBank/DDBJ whole genome shotgun (WGS) entry which is preliminary data.</text>
</comment>
<name>C5S040_9PAST</name>
<dbReference type="eggNOG" id="COG4733">
    <property type="taxonomic scope" value="Bacteria"/>
</dbReference>
<evidence type="ECO:0000259" key="2">
    <source>
        <dbReference type="Pfam" id="PF09327"/>
    </source>
</evidence>
<dbReference type="eggNOG" id="COG1538">
    <property type="taxonomic scope" value="Bacteria"/>
</dbReference>
<dbReference type="InterPro" id="IPR055385">
    <property type="entry name" value="GpJ_HDII-ins2"/>
</dbReference>
<feature type="domain" description="Tip attachment protein J central straight fiber" evidence="2">
    <location>
        <begin position="1502"/>
        <end position="1620"/>
    </location>
</feature>
<gene>
    <name evidence="6" type="ORF">AM305_06316</name>
</gene>
<feature type="domain" description="Tip attachment protein J Fn3-1" evidence="4">
    <location>
        <begin position="618"/>
        <end position="691"/>
    </location>
</feature>
<organism evidence="6 7">
    <name type="scientific">Actinobacillus minor NM305</name>
    <dbReference type="NCBI Taxonomy" id="637911"/>
    <lineage>
        <taxon>Bacteria</taxon>
        <taxon>Pseudomonadati</taxon>
        <taxon>Pseudomonadota</taxon>
        <taxon>Gammaproteobacteria</taxon>
        <taxon>Pasteurellales</taxon>
        <taxon>Pasteurellaceae</taxon>
        <taxon>Actinobacillus</taxon>
    </lineage>
</organism>
<dbReference type="Pfam" id="PF13550">
    <property type="entry name" value="Phage-tail_3"/>
    <property type="match status" value="1"/>
</dbReference>
<dbReference type="InterPro" id="IPR053171">
    <property type="entry name" value="Viral_Tip_Attach_Protein"/>
</dbReference>
<dbReference type="PANTHER" id="PTHR36251:SF2">
    <property type="entry name" value="GIFSY-2 PROPHAGE HOST SPECIFICITY PROTEIN J, PHAGE LAMBDA"/>
    <property type="match status" value="1"/>
</dbReference>
<dbReference type="Proteomes" id="UP000005532">
    <property type="component" value="Unassembled WGS sequence"/>
</dbReference>
<evidence type="ECO:0000259" key="3">
    <source>
        <dbReference type="Pfam" id="PF13550"/>
    </source>
</evidence>
<proteinExistence type="predicted"/>
<evidence type="ECO:0000313" key="7">
    <source>
        <dbReference type="Proteomes" id="UP000005532"/>
    </source>
</evidence>
<dbReference type="InterPro" id="IPR032876">
    <property type="entry name" value="J_dom"/>
</dbReference>
<evidence type="ECO:0000313" key="6">
    <source>
        <dbReference type="EMBL" id="EER47778.1"/>
    </source>
</evidence>
<dbReference type="PANTHER" id="PTHR36251">
    <property type="entry name" value="FELS-1 PROPHAGE HOST SPECIFICITY PROTEIN-RELATED"/>
    <property type="match status" value="1"/>
</dbReference>
<dbReference type="Pfam" id="PF24421">
    <property type="entry name" value="Ig_J"/>
    <property type="match status" value="1"/>
</dbReference>
<feature type="region of interest" description="Disordered" evidence="1">
    <location>
        <begin position="1"/>
        <end position="22"/>
    </location>
</feature>